<dbReference type="Proteomes" id="UP000179157">
    <property type="component" value="Unassembled WGS sequence"/>
</dbReference>
<proteinExistence type="predicted"/>
<feature type="domain" description="Putative restriction endonuclease" evidence="1">
    <location>
        <begin position="3"/>
        <end position="101"/>
    </location>
</feature>
<dbReference type="InterPro" id="IPR008538">
    <property type="entry name" value="Uma2"/>
</dbReference>
<name>A0A1F5URL6_FRAXR</name>
<sequence>MAQPDILYISNERRTIIHEEEIRGAPDLIVEILSPSTVGYDRTYKRTLYARHGVKEYWLVDPEEETIEVLTLGKRGYRQAALYRENQTLESPLLAGLTISLGEVF</sequence>
<dbReference type="CDD" id="cd06260">
    <property type="entry name" value="DUF820-like"/>
    <property type="match status" value="1"/>
</dbReference>
<dbReference type="InterPro" id="IPR011335">
    <property type="entry name" value="Restrct_endonuc-II-like"/>
</dbReference>
<evidence type="ECO:0000313" key="3">
    <source>
        <dbReference type="Proteomes" id="UP000179157"/>
    </source>
</evidence>
<dbReference type="AlphaFoldDB" id="A0A1F5URL6"/>
<organism evidence="2 3">
    <name type="scientific">Fraserbacteria sp. (strain RBG_16_55_9)</name>
    <dbReference type="NCBI Taxonomy" id="1817864"/>
    <lineage>
        <taxon>Bacteria</taxon>
        <taxon>Candidatus Fraseribacteriota</taxon>
    </lineage>
</organism>
<protein>
    <recommendedName>
        <fullName evidence="1">Putative restriction endonuclease domain-containing protein</fullName>
    </recommendedName>
</protein>
<dbReference type="InterPro" id="IPR012296">
    <property type="entry name" value="Nuclease_put_TT1808"/>
</dbReference>
<dbReference type="PANTHER" id="PTHR34107">
    <property type="entry name" value="SLL0198 PROTEIN-RELATED"/>
    <property type="match status" value="1"/>
</dbReference>
<accession>A0A1F5URL6</accession>
<gene>
    <name evidence="2" type="ORF">A2Z21_01030</name>
</gene>
<dbReference type="Gene3D" id="3.90.1570.10">
    <property type="entry name" value="tt1808, chain A"/>
    <property type="match status" value="1"/>
</dbReference>
<dbReference type="SUPFAM" id="SSF52980">
    <property type="entry name" value="Restriction endonuclease-like"/>
    <property type="match status" value="1"/>
</dbReference>
<dbReference type="EMBL" id="MFGX01000096">
    <property type="protein sequence ID" value="OGF53808.1"/>
    <property type="molecule type" value="Genomic_DNA"/>
</dbReference>
<dbReference type="PANTHER" id="PTHR34107:SF4">
    <property type="entry name" value="SLL1222 PROTEIN"/>
    <property type="match status" value="1"/>
</dbReference>
<evidence type="ECO:0000313" key="2">
    <source>
        <dbReference type="EMBL" id="OGF53808.1"/>
    </source>
</evidence>
<reference evidence="2 3" key="1">
    <citation type="journal article" date="2016" name="Nat. Commun.">
        <title>Thousands of microbial genomes shed light on interconnected biogeochemical processes in an aquifer system.</title>
        <authorList>
            <person name="Anantharaman K."/>
            <person name="Brown C.T."/>
            <person name="Hug L.A."/>
            <person name="Sharon I."/>
            <person name="Castelle C.J."/>
            <person name="Probst A.J."/>
            <person name="Thomas B.C."/>
            <person name="Singh A."/>
            <person name="Wilkins M.J."/>
            <person name="Karaoz U."/>
            <person name="Brodie E.L."/>
            <person name="Williams K.H."/>
            <person name="Hubbard S.S."/>
            <person name="Banfield J.F."/>
        </authorList>
    </citation>
    <scope>NUCLEOTIDE SEQUENCE [LARGE SCALE GENOMIC DNA]</scope>
    <source>
        <strain evidence="3">RBG_16_55_9</strain>
    </source>
</reference>
<evidence type="ECO:0000259" key="1">
    <source>
        <dbReference type="Pfam" id="PF05685"/>
    </source>
</evidence>
<comment type="caution">
    <text evidence="2">The sequence shown here is derived from an EMBL/GenBank/DDBJ whole genome shotgun (WGS) entry which is preliminary data.</text>
</comment>
<dbReference type="Pfam" id="PF05685">
    <property type="entry name" value="Uma2"/>
    <property type="match status" value="1"/>
</dbReference>